<gene>
    <name evidence="1" type="ORF">MRB53_008929</name>
</gene>
<comment type="caution">
    <text evidence="1">The sequence shown here is derived from an EMBL/GenBank/DDBJ whole genome shotgun (WGS) entry which is preliminary data.</text>
</comment>
<reference evidence="1 2" key="1">
    <citation type="journal article" date="2022" name="Hortic Res">
        <title>A haplotype resolved chromosomal level avocado genome allows analysis of novel avocado genes.</title>
        <authorList>
            <person name="Nath O."/>
            <person name="Fletcher S.J."/>
            <person name="Hayward A."/>
            <person name="Shaw L.M."/>
            <person name="Masouleh A.K."/>
            <person name="Furtado A."/>
            <person name="Henry R.J."/>
            <person name="Mitter N."/>
        </authorList>
    </citation>
    <scope>NUCLEOTIDE SEQUENCE [LARGE SCALE GENOMIC DNA]</scope>
    <source>
        <strain evidence="2">cv. Hass</strain>
    </source>
</reference>
<proteinExistence type="predicted"/>
<name>A0ACC2LMJ7_PERAE</name>
<sequence length="138" mass="15424">MRPLDSSLNTTITPFHHSPWRSPVPYLFGGLALMLCIVAFALLLLACSYWNLSNILRNRENRGNRDLQNRDEKTAESIKTPQPLDLKVLVIMAGDDNPTYLANPTSIPTCSSLGDAKESKEKVPQIPESENKETQMPD</sequence>
<keyword evidence="2" id="KW-1185">Reference proteome</keyword>
<organism evidence="1 2">
    <name type="scientific">Persea americana</name>
    <name type="common">Avocado</name>
    <dbReference type="NCBI Taxonomy" id="3435"/>
    <lineage>
        <taxon>Eukaryota</taxon>
        <taxon>Viridiplantae</taxon>
        <taxon>Streptophyta</taxon>
        <taxon>Embryophyta</taxon>
        <taxon>Tracheophyta</taxon>
        <taxon>Spermatophyta</taxon>
        <taxon>Magnoliopsida</taxon>
        <taxon>Magnoliidae</taxon>
        <taxon>Laurales</taxon>
        <taxon>Lauraceae</taxon>
        <taxon>Persea</taxon>
    </lineage>
</organism>
<evidence type="ECO:0000313" key="2">
    <source>
        <dbReference type="Proteomes" id="UP001234297"/>
    </source>
</evidence>
<evidence type="ECO:0000313" key="1">
    <source>
        <dbReference type="EMBL" id="KAJ8634662.1"/>
    </source>
</evidence>
<accession>A0ACC2LMJ7</accession>
<dbReference type="Proteomes" id="UP001234297">
    <property type="component" value="Chromosome 3"/>
</dbReference>
<protein>
    <submittedName>
        <fullName evidence="1">Uncharacterized protein</fullName>
    </submittedName>
</protein>
<dbReference type="EMBL" id="CM056811">
    <property type="protein sequence ID" value="KAJ8634662.1"/>
    <property type="molecule type" value="Genomic_DNA"/>
</dbReference>